<reference evidence="2" key="1">
    <citation type="journal article" date="2020" name="bioRxiv">
        <title>Comparative genomics of Chlamydomonas.</title>
        <authorList>
            <person name="Craig R.J."/>
            <person name="Hasan A.R."/>
            <person name="Ness R.W."/>
            <person name="Keightley P.D."/>
        </authorList>
    </citation>
    <scope>NUCLEOTIDE SEQUENCE</scope>
    <source>
        <strain evidence="2">CCAP 11/173</strain>
    </source>
</reference>
<dbReference type="GO" id="GO:0016020">
    <property type="term" value="C:membrane"/>
    <property type="evidence" value="ECO:0007669"/>
    <property type="project" value="TreeGrafter"/>
</dbReference>
<dbReference type="GO" id="GO:0046513">
    <property type="term" value="P:ceramide biosynthetic process"/>
    <property type="evidence" value="ECO:0007669"/>
    <property type="project" value="TreeGrafter"/>
</dbReference>
<feature type="compositionally biased region" description="Gly residues" evidence="1">
    <location>
        <begin position="428"/>
        <end position="441"/>
    </location>
</feature>
<sequence length="686" mass="68282">MAPPWPQGSFVAPDALLDYLAEVAQPGPVMGRSEEALDWTEAFTEAAQRGASLATLRERRGAAVDLRAVACGGSEEALGWAAAELAAEEGEHGRGPGLKPLDASQARRVAHAGSTAALTLEAALVHCGCTVTTEVIVSTAAAGNLEGCERLIGLGCTFHRESMKAAAQAGHLDTLQLLLAHSMSAPRHLPHVLQAACAGGQAHVLAWLHEVHPAVAVDAWAAAAAAAGQVQLLEQLLLPISPQTAGVAEPGMEAVLQRHCDWLSRGPLLGPAEAEERTGAAAAAAAAAAAVGEGGEAAALEAGEDGEAEGFGDEDQVAGGADTPVRRWRALLAAAFTSPTPDWAAKLDWLLQRSGQLLLPQPPPPPPAAQQAVAPAWDGRLAGGASSSRHGPGGLAHHGPGVPAHHGPAHHGPGGPAHHGPGVPAHHGTGGPAHHGPGGPAHHGPGVPAHHGPGVPAHHGPGGPAHHGPGGPAHHGPGGPAHHGPGGPPPTTAPAAPPTTAPAAPPTTAPAAPPTTAPAAPPTTAPAAPPTTAPAAPPTTAPAASRTTAPAAPPTTAPAAPPTTAPAAPALPQSPPADRPPEAASRRQRRRHRQRRLATLRALRERRGAAVDLGAVACGGSEEALGWAAAELEAEEGGRLQPLGASELRQVADSGNIAALAWLCARGLAPPERVVRQATSEGGLLA</sequence>
<feature type="compositionally biased region" description="Gly residues" evidence="1">
    <location>
        <begin position="460"/>
        <end position="485"/>
    </location>
</feature>
<proteinExistence type="predicted"/>
<evidence type="ECO:0000313" key="3">
    <source>
        <dbReference type="Proteomes" id="UP000613740"/>
    </source>
</evidence>
<feature type="compositionally biased region" description="Low complexity" evidence="1">
    <location>
        <begin position="397"/>
        <end position="406"/>
    </location>
</feature>
<feature type="compositionally biased region" description="Pro residues" evidence="1">
    <location>
        <begin position="551"/>
        <end position="564"/>
    </location>
</feature>
<evidence type="ECO:0000313" key="2">
    <source>
        <dbReference type="EMBL" id="KAG2426025.1"/>
    </source>
</evidence>
<feature type="compositionally biased region" description="Pro residues" evidence="1">
    <location>
        <begin position="486"/>
        <end position="540"/>
    </location>
</feature>
<dbReference type="EMBL" id="JAEHOD010000110">
    <property type="protein sequence ID" value="KAG2426025.1"/>
    <property type="molecule type" value="Genomic_DNA"/>
</dbReference>
<keyword evidence="3" id="KW-1185">Reference proteome</keyword>
<feature type="compositionally biased region" description="Low complexity" evidence="1">
    <location>
        <begin position="442"/>
        <end position="459"/>
    </location>
</feature>
<dbReference type="OrthoDB" id="10682420at2759"/>
<organism evidence="2 3">
    <name type="scientific">Chlamydomonas schloesseri</name>
    <dbReference type="NCBI Taxonomy" id="2026947"/>
    <lineage>
        <taxon>Eukaryota</taxon>
        <taxon>Viridiplantae</taxon>
        <taxon>Chlorophyta</taxon>
        <taxon>core chlorophytes</taxon>
        <taxon>Chlorophyceae</taxon>
        <taxon>CS clade</taxon>
        <taxon>Chlamydomonadales</taxon>
        <taxon>Chlamydomonadaceae</taxon>
        <taxon>Chlamydomonas</taxon>
    </lineage>
</organism>
<comment type="caution">
    <text evidence="2">The sequence shown here is derived from an EMBL/GenBank/DDBJ whole genome shotgun (WGS) entry which is preliminary data.</text>
</comment>
<accession>A0A835VSD3</accession>
<feature type="compositionally biased region" description="Basic residues" evidence="1">
    <location>
        <begin position="586"/>
        <end position="595"/>
    </location>
</feature>
<dbReference type="AlphaFoldDB" id="A0A835VSD3"/>
<feature type="compositionally biased region" description="Low complexity" evidence="1">
    <location>
        <begin position="418"/>
        <end position="427"/>
    </location>
</feature>
<dbReference type="GO" id="GO:0030149">
    <property type="term" value="P:sphingolipid catabolic process"/>
    <property type="evidence" value="ECO:0007669"/>
    <property type="project" value="TreeGrafter"/>
</dbReference>
<name>A0A835VSD3_9CHLO</name>
<gene>
    <name evidence="2" type="ORF">HYH02_014886</name>
</gene>
<evidence type="ECO:0000256" key="1">
    <source>
        <dbReference type="SAM" id="MobiDB-lite"/>
    </source>
</evidence>
<feature type="region of interest" description="Disordered" evidence="1">
    <location>
        <begin position="380"/>
        <end position="595"/>
    </location>
</feature>
<protein>
    <submittedName>
        <fullName evidence="2">Uncharacterized protein</fullName>
    </submittedName>
</protein>
<dbReference type="PANTHER" id="PTHR12393">
    <property type="entry name" value="SPHINGOMYELIN PHOSPHODIESTERASE RELATED"/>
    <property type="match status" value="1"/>
</dbReference>
<dbReference type="GO" id="GO:0005783">
    <property type="term" value="C:endoplasmic reticulum"/>
    <property type="evidence" value="ECO:0007669"/>
    <property type="project" value="TreeGrafter"/>
</dbReference>
<dbReference type="Proteomes" id="UP000613740">
    <property type="component" value="Unassembled WGS sequence"/>
</dbReference>
<dbReference type="PANTHER" id="PTHR12393:SF6">
    <property type="entry name" value="SPHINGOMYELIN PHOSPHODIESTERASE 2"/>
    <property type="match status" value="1"/>
</dbReference>
<dbReference type="GO" id="GO:0004620">
    <property type="term" value="F:phospholipase activity"/>
    <property type="evidence" value="ECO:0007669"/>
    <property type="project" value="TreeGrafter"/>
</dbReference>
<dbReference type="GO" id="GO:0071944">
    <property type="term" value="C:cell periphery"/>
    <property type="evidence" value="ECO:0007669"/>
    <property type="project" value="TreeGrafter"/>
</dbReference>
<feature type="compositionally biased region" description="Low complexity" evidence="1">
    <location>
        <begin position="541"/>
        <end position="550"/>
    </location>
</feature>